<evidence type="ECO:0000313" key="1">
    <source>
        <dbReference type="EMBL" id="MEQ2174136.1"/>
    </source>
</evidence>
<dbReference type="Proteomes" id="UP001476798">
    <property type="component" value="Unassembled WGS sequence"/>
</dbReference>
<protein>
    <submittedName>
        <fullName evidence="1">Uncharacterized protein</fullName>
    </submittedName>
</protein>
<reference evidence="1 2" key="1">
    <citation type="submission" date="2021-06" db="EMBL/GenBank/DDBJ databases">
        <authorList>
            <person name="Palmer J.M."/>
        </authorList>
    </citation>
    <scope>NUCLEOTIDE SEQUENCE [LARGE SCALE GENOMIC DNA]</scope>
    <source>
        <strain evidence="1 2">GA_2019</strain>
        <tissue evidence="1">Muscle</tissue>
    </source>
</reference>
<gene>
    <name evidence="1" type="ORF">GOODEAATRI_004662</name>
</gene>
<organism evidence="1 2">
    <name type="scientific">Goodea atripinnis</name>
    <dbReference type="NCBI Taxonomy" id="208336"/>
    <lineage>
        <taxon>Eukaryota</taxon>
        <taxon>Metazoa</taxon>
        <taxon>Chordata</taxon>
        <taxon>Craniata</taxon>
        <taxon>Vertebrata</taxon>
        <taxon>Euteleostomi</taxon>
        <taxon>Actinopterygii</taxon>
        <taxon>Neopterygii</taxon>
        <taxon>Teleostei</taxon>
        <taxon>Neoteleostei</taxon>
        <taxon>Acanthomorphata</taxon>
        <taxon>Ovalentaria</taxon>
        <taxon>Atherinomorphae</taxon>
        <taxon>Cyprinodontiformes</taxon>
        <taxon>Goodeidae</taxon>
        <taxon>Goodea</taxon>
    </lineage>
</organism>
<comment type="caution">
    <text evidence="1">The sequence shown here is derived from an EMBL/GenBank/DDBJ whole genome shotgun (WGS) entry which is preliminary data.</text>
</comment>
<proteinExistence type="predicted"/>
<keyword evidence="2" id="KW-1185">Reference proteome</keyword>
<evidence type="ECO:0000313" key="2">
    <source>
        <dbReference type="Proteomes" id="UP001476798"/>
    </source>
</evidence>
<accession>A0ABV0NRT8</accession>
<name>A0ABV0NRT8_9TELE</name>
<sequence length="111" mass="12741">MLWVTIILKDVSRTYFLAEPNKCSLKKSWYFKEFMMPCTSTRFPGLFKEKQAHSITDPQSYLEVGLSSLSMYSSFGSCQINPVLQKSSMLVSPDQELNLKSQNSHQIKSTF</sequence>
<dbReference type="EMBL" id="JAHRIO010050175">
    <property type="protein sequence ID" value="MEQ2174136.1"/>
    <property type="molecule type" value="Genomic_DNA"/>
</dbReference>